<feature type="domain" description="Thioredoxin-like fold" evidence="3">
    <location>
        <begin position="80"/>
        <end position="176"/>
    </location>
</feature>
<name>A0A1Y2LLS3_EPING</name>
<dbReference type="Proteomes" id="UP000193240">
    <property type="component" value="Unassembled WGS sequence"/>
</dbReference>
<dbReference type="EMBL" id="KZ107856">
    <property type="protein sequence ID" value="OSS44861.1"/>
    <property type="molecule type" value="Genomic_DNA"/>
</dbReference>
<evidence type="ECO:0000313" key="5">
    <source>
        <dbReference type="Proteomes" id="UP000193240"/>
    </source>
</evidence>
<dbReference type="InParanoid" id="A0A1Y2LLS3"/>
<dbReference type="GO" id="GO:0001401">
    <property type="term" value="C:SAM complex"/>
    <property type="evidence" value="ECO:0007669"/>
    <property type="project" value="TreeGrafter"/>
</dbReference>
<sequence>MTSQDNTNIEAPARRRSQQPASRSIFDVPAPIKQLFDRFPLVTYPINHLPQRAPQHRNAPILHIFTTTEGASIGAPSYNPACLKWQTYLKFSDIDFRVVASSNHASPSGALPFLLPTQPDTLKPVQPVPSGKLQRWTMNNSETAIEESGDLRYEAYLSLLDHRIRRAWLYNIYLSNNFTSIAEPLYILPTSNNPFVRLTVARELRLAAEKELLKYSAIVNAEMLYNQAGEALEALDSLLGDQEWFFGAEKPGLFDASVFAYTHLLLDDGLGKGWLDTSLRNTLESRQHLIAHRNRILNKYFSSTT</sequence>
<gene>
    <name evidence="4" type="ORF">B5807_10491</name>
</gene>
<dbReference type="InterPro" id="IPR050931">
    <property type="entry name" value="Mito_Protein_Transport_Metaxin"/>
</dbReference>
<dbReference type="SUPFAM" id="SSF47616">
    <property type="entry name" value="GST C-terminal domain-like"/>
    <property type="match status" value="1"/>
</dbReference>
<dbReference type="PANTHER" id="PTHR12289">
    <property type="entry name" value="METAXIN RELATED"/>
    <property type="match status" value="1"/>
</dbReference>
<evidence type="ECO:0000259" key="3">
    <source>
        <dbReference type="Pfam" id="PF17172"/>
    </source>
</evidence>
<dbReference type="AlphaFoldDB" id="A0A1Y2LLS3"/>
<keyword evidence="5" id="KW-1185">Reference proteome</keyword>
<dbReference type="STRING" id="105696.A0A1Y2LLS3"/>
<dbReference type="CDD" id="cd03193">
    <property type="entry name" value="GST_C_Metaxin"/>
    <property type="match status" value="1"/>
</dbReference>
<evidence type="ECO:0000256" key="1">
    <source>
        <dbReference type="SAM" id="MobiDB-lite"/>
    </source>
</evidence>
<dbReference type="PANTHER" id="PTHR12289:SF44">
    <property type="entry name" value="OUTER MEMBRANE PROTEIN (SAM35), PUTATIVE (AFU_ORTHOLOGUE AFUA_1G13180)-RELATED"/>
    <property type="match status" value="1"/>
</dbReference>
<evidence type="ECO:0008006" key="6">
    <source>
        <dbReference type="Google" id="ProtNLM"/>
    </source>
</evidence>
<protein>
    <recommendedName>
        <fullName evidence="6">Thioredoxin-like fold domain-containing protein</fullName>
    </recommendedName>
</protein>
<dbReference type="GO" id="GO:0007005">
    <property type="term" value="P:mitochondrion organization"/>
    <property type="evidence" value="ECO:0007669"/>
    <property type="project" value="TreeGrafter"/>
</dbReference>
<dbReference type="InterPro" id="IPR036282">
    <property type="entry name" value="Glutathione-S-Trfase_C_sf"/>
</dbReference>
<accession>A0A1Y2LLS3</accession>
<proteinExistence type="predicted"/>
<evidence type="ECO:0000259" key="2">
    <source>
        <dbReference type="Pfam" id="PF17171"/>
    </source>
</evidence>
<dbReference type="OMA" id="RNAWLYT"/>
<reference evidence="4 5" key="1">
    <citation type="journal article" date="2017" name="Genome Announc.">
        <title>Genome sequence of the saprophytic ascomycete Epicoccum nigrum ICMP 19927 strain isolated from New Zealand.</title>
        <authorList>
            <person name="Fokin M."/>
            <person name="Fleetwood D."/>
            <person name="Weir B.S."/>
            <person name="Villas-Boas S.G."/>
        </authorList>
    </citation>
    <scope>NUCLEOTIDE SEQUENCE [LARGE SCALE GENOMIC DNA]</scope>
    <source>
        <strain evidence="4 5">ICMP 19927</strain>
    </source>
</reference>
<organism evidence="4 5">
    <name type="scientific">Epicoccum nigrum</name>
    <name type="common">Soil fungus</name>
    <name type="synonym">Epicoccum purpurascens</name>
    <dbReference type="NCBI Taxonomy" id="105696"/>
    <lineage>
        <taxon>Eukaryota</taxon>
        <taxon>Fungi</taxon>
        <taxon>Dikarya</taxon>
        <taxon>Ascomycota</taxon>
        <taxon>Pezizomycotina</taxon>
        <taxon>Dothideomycetes</taxon>
        <taxon>Pleosporomycetidae</taxon>
        <taxon>Pleosporales</taxon>
        <taxon>Pleosporineae</taxon>
        <taxon>Didymellaceae</taxon>
        <taxon>Epicoccum</taxon>
    </lineage>
</organism>
<feature type="region of interest" description="Disordered" evidence="1">
    <location>
        <begin position="1"/>
        <end position="24"/>
    </location>
</feature>
<evidence type="ECO:0000313" key="4">
    <source>
        <dbReference type="EMBL" id="OSS44861.1"/>
    </source>
</evidence>
<dbReference type="Pfam" id="PF17171">
    <property type="entry name" value="GST_C_6"/>
    <property type="match status" value="1"/>
</dbReference>
<dbReference type="InterPro" id="IPR033468">
    <property type="entry name" value="Metaxin_GST"/>
</dbReference>
<dbReference type="Pfam" id="PF10806">
    <property type="entry name" value="SAM35"/>
    <property type="match status" value="1"/>
</dbReference>
<dbReference type="Pfam" id="PF17172">
    <property type="entry name" value="GST_N_4"/>
    <property type="match status" value="1"/>
</dbReference>
<dbReference type="InterPro" id="IPR012336">
    <property type="entry name" value="Thioredoxin-like_fold"/>
</dbReference>
<feature type="domain" description="Metaxin glutathione S-transferase" evidence="2">
    <location>
        <begin position="229"/>
        <end position="296"/>
    </location>
</feature>
<dbReference type="InterPro" id="IPR021211">
    <property type="entry name" value="SAM35"/>
</dbReference>